<dbReference type="RefSeq" id="WP_057523788.1">
    <property type="nucleotide sequence ID" value="NZ_LJEX02000108.1"/>
</dbReference>
<evidence type="ECO:0000313" key="1">
    <source>
        <dbReference type="EMBL" id="OCO83037.1"/>
    </source>
</evidence>
<name>A0A6H2ZY76_SERMA</name>
<protein>
    <submittedName>
        <fullName evidence="1">Uncharacterized protein</fullName>
    </submittedName>
</protein>
<proteinExistence type="predicted"/>
<dbReference type="AlphaFoldDB" id="A0A6H2ZY76"/>
<organism evidence="1 2">
    <name type="scientific">Serratia marcescens</name>
    <dbReference type="NCBI Taxonomy" id="615"/>
    <lineage>
        <taxon>Bacteria</taxon>
        <taxon>Pseudomonadati</taxon>
        <taxon>Pseudomonadota</taxon>
        <taxon>Gammaproteobacteria</taxon>
        <taxon>Enterobacterales</taxon>
        <taxon>Yersiniaceae</taxon>
        <taxon>Serratia</taxon>
    </lineage>
</organism>
<reference evidence="2" key="1">
    <citation type="submission" date="2016-04" db="EMBL/GenBank/DDBJ databases">
        <authorList>
            <person name="Osei Sekyere J."/>
            <person name="Sivertsen A."/>
            <person name="Pedersen A.T."/>
            <person name="Sundsfjord A."/>
        </authorList>
    </citation>
    <scope>NUCLEOTIDE SEQUENCE [LARGE SCALE GENOMIC DNA]</scope>
    <source>
        <strain evidence="2">945174350</strain>
    </source>
</reference>
<sequence length="62" mass="7171">MNLTREDEHTITQYIRAAHGGYTGPVALWMKRLEELHMPFSRLVVMTAMMKAKHESKRADNA</sequence>
<gene>
    <name evidence="1" type="ORF">AN695_0220310</name>
</gene>
<evidence type="ECO:0000313" key="2">
    <source>
        <dbReference type="Proteomes" id="UP000050489"/>
    </source>
</evidence>
<comment type="caution">
    <text evidence="1">The sequence shown here is derived from an EMBL/GenBank/DDBJ whole genome shotgun (WGS) entry which is preliminary data.</text>
</comment>
<dbReference type="Proteomes" id="UP000050489">
    <property type="component" value="Unassembled WGS sequence"/>
</dbReference>
<accession>A0A6H2ZY76</accession>
<dbReference type="EMBL" id="LJEX02000108">
    <property type="protein sequence ID" value="OCO83037.1"/>
    <property type="molecule type" value="Genomic_DNA"/>
</dbReference>